<keyword evidence="3" id="KW-0479">Metal-binding</keyword>
<evidence type="ECO:0000313" key="10">
    <source>
        <dbReference type="Proteomes" id="UP000518752"/>
    </source>
</evidence>
<keyword evidence="2" id="KW-0349">Heme</keyword>
<dbReference type="GO" id="GO:0034599">
    <property type="term" value="P:cellular response to oxidative stress"/>
    <property type="evidence" value="ECO:0007669"/>
    <property type="project" value="InterPro"/>
</dbReference>
<evidence type="ECO:0000256" key="4">
    <source>
        <dbReference type="ARBA" id="ARBA00023002"/>
    </source>
</evidence>
<dbReference type="Pfam" id="PF00141">
    <property type="entry name" value="peroxidase"/>
    <property type="match status" value="1"/>
</dbReference>
<dbReference type="PANTHER" id="PTHR31356">
    <property type="entry name" value="THYLAKOID LUMENAL 29 KDA PROTEIN, CHLOROPLASTIC-RELATED"/>
    <property type="match status" value="1"/>
</dbReference>
<evidence type="ECO:0000256" key="7">
    <source>
        <dbReference type="RuleBase" id="RU363051"/>
    </source>
</evidence>
<comment type="similarity">
    <text evidence="6">Belongs to the peroxidase family.</text>
</comment>
<dbReference type="Gene3D" id="1.10.420.10">
    <property type="entry name" value="Peroxidase, domain 2"/>
    <property type="match status" value="1"/>
</dbReference>
<dbReference type="EMBL" id="JAACJN010000046">
    <property type="protein sequence ID" value="KAF5383933.1"/>
    <property type="molecule type" value="Genomic_DNA"/>
</dbReference>
<dbReference type="AlphaFoldDB" id="A0A8H5M7P3"/>
<keyword evidence="1 7" id="KW-0575">Peroxidase</keyword>
<dbReference type="GO" id="GO:0000302">
    <property type="term" value="P:response to reactive oxygen species"/>
    <property type="evidence" value="ECO:0007669"/>
    <property type="project" value="TreeGrafter"/>
</dbReference>
<keyword evidence="10" id="KW-1185">Reference proteome</keyword>
<dbReference type="GO" id="GO:0004601">
    <property type="term" value="F:peroxidase activity"/>
    <property type="evidence" value="ECO:0007669"/>
    <property type="project" value="UniProtKB-KW"/>
</dbReference>
<dbReference type="EC" id="1.11.1.-" evidence="7"/>
<proteinExistence type="inferred from homology"/>
<dbReference type="GO" id="GO:0046872">
    <property type="term" value="F:metal ion binding"/>
    <property type="evidence" value="ECO:0007669"/>
    <property type="project" value="UniProtKB-UniRule"/>
</dbReference>
<dbReference type="PROSITE" id="PS50873">
    <property type="entry name" value="PEROXIDASE_4"/>
    <property type="match status" value="1"/>
</dbReference>
<dbReference type="Gene3D" id="1.10.520.10">
    <property type="match status" value="1"/>
</dbReference>
<evidence type="ECO:0000256" key="5">
    <source>
        <dbReference type="ARBA" id="ARBA00023004"/>
    </source>
</evidence>
<accession>A0A8H5M7P3</accession>
<reference evidence="9 10" key="1">
    <citation type="journal article" date="2020" name="ISME J.">
        <title>Uncovering the hidden diversity of litter-decomposition mechanisms in mushroom-forming fungi.</title>
        <authorList>
            <person name="Floudas D."/>
            <person name="Bentzer J."/>
            <person name="Ahren D."/>
            <person name="Johansson T."/>
            <person name="Persson P."/>
            <person name="Tunlid A."/>
        </authorList>
    </citation>
    <scope>NUCLEOTIDE SEQUENCE [LARGE SCALE GENOMIC DNA]</scope>
    <source>
        <strain evidence="9 10">CBS 406.79</strain>
    </source>
</reference>
<sequence>MSVFFRAALITALVASSFAQTFSTFTWPNAQLNYADKQLYEGGLSVVAQGCPSRDNSTIPAQWLRIAYHDMSTHNVDDGTGGLDASIQYELDRPQNIGTGMAQSMNDFGVLFTLTAPFFGNMLADVIALGAILAVKACGGPLIPFRAGRVDATSAGPETVPEPQQDLAVHTESFRKQGFSPTEMISLVACGHTLGGVRRADFPLVVTDPNADVVTFDSTTAFDNAVVSEYLRNTTENVLVVGPNVTTRSDFRIFSSDGNTTMQSMLSPDAFNQTCGDLIERMINTVPNGVELSDPIAEPFNYIVSEPLLSYQNGMLSLSTTLRVLNSNPSRTVTMFWADRNTEAASFCPPSGCSVNSSSSSNSITLSLIGKAQGVTADRYSFNLSTPAISSISKFWFQIDENGGSSPLITVDNGGSGFVIGQDAVFIDNSRSTQEFVFVPSFKIVNRLVVAVRGDSSSTVSVTTFDASFSSSTPPFKPTISTVQLELDNQNPAQGEFTFFTANITSTVTFLNLTANINGTTYMQENFDMTVTRFSD</sequence>
<organism evidence="9 10">
    <name type="scientific">Collybiopsis confluens</name>
    <dbReference type="NCBI Taxonomy" id="2823264"/>
    <lineage>
        <taxon>Eukaryota</taxon>
        <taxon>Fungi</taxon>
        <taxon>Dikarya</taxon>
        <taxon>Basidiomycota</taxon>
        <taxon>Agaricomycotina</taxon>
        <taxon>Agaricomycetes</taxon>
        <taxon>Agaricomycetidae</taxon>
        <taxon>Agaricales</taxon>
        <taxon>Marasmiineae</taxon>
        <taxon>Omphalotaceae</taxon>
        <taxon>Collybiopsis</taxon>
    </lineage>
</organism>
<evidence type="ECO:0000256" key="3">
    <source>
        <dbReference type="ARBA" id="ARBA00022723"/>
    </source>
</evidence>
<dbReference type="InterPro" id="IPR002016">
    <property type="entry name" value="Haem_peroxidase"/>
</dbReference>
<evidence type="ECO:0000313" key="9">
    <source>
        <dbReference type="EMBL" id="KAF5383933.1"/>
    </source>
</evidence>
<dbReference type="GO" id="GO:0042744">
    <property type="term" value="P:hydrogen peroxide catabolic process"/>
    <property type="evidence" value="ECO:0007669"/>
    <property type="project" value="TreeGrafter"/>
</dbReference>
<dbReference type="OrthoDB" id="5985073at2759"/>
<dbReference type="InterPro" id="IPR044831">
    <property type="entry name" value="Ccp1-like"/>
</dbReference>
<keyword evidence="5" id="KW-0408">Iron</keyword>
<dbReference type="SUPFAM" id="SSF48113">
    <property type="entry name" value="Heme-dependent peroxidases"/>
    <property type="match status" value="1"/>
</dbReference>
<dbReference type="GO" id="GO:0020037">
    <property type="term" value="F:heme binding"/>
    <property type="evidence" value="ECO:0007669"/>
    <property type="project" value="UniProtKB-UniRule"/>
</dbReference>
<dbReference type="PANTHER" id="PTHR31356:SF53">
    <property type="entry name" value="HEME PEROXIDASE"/>
    <property type="match status" value="1"/>
</dbReference>
<evidence type="ECO:0000256" key="1">
    <source>
        <dbReference type="ARBA" id="ARBA00022559"/>
    </source>
</evidence>
<evidence type="ECO:0000256" key="6">
    <source>
        <dbReference type="RuleBase" id="RU004241"/>
    </source>
</evidence>
<evidence type="ECO:0000259" key="8">
    <source>
        <dbReference type="PROSITE" id="PS50873"/>
    </source>
</evidence>
<gene>
    <name evidence="9" type="ORF">D9757_007401</name>
</gene>
<comment type="caution">
    <text evidence="9">The sequence shown here is derived from an EMBL/GenBank/DDBJ whole genome shotgun (WGS) entry which is preliminary data.</text>
</comment>
<keyword evidence="7" id="KW-0732">Signal</keyword>
<protein>
    <recommendedName>
        <fullName evidence="7">Peroxidase</fullName>
        <ecNumber evidence="7">1.11.1.-</ecNumber>
    </recommendedName>
</protein>
<feature type="domain" description="Plant heme peroxidase family profile" evidence="8">
    <location>
        <begin position="54"/>
        <end position="272"/>
    </location>
</feature>
<dbReference type="InterPro" id="IPR010255">
    <property type="entry name" value="Haem_peroxidase_sf"/>
</dbReference>
<feature type="chain" id="PRO_5034456474" description="Peroxidase" evidence="7">
    <location>
        <begin position="20"/>
        <end position="536"/>
    </location>
</feature>
<evidence type="ECO:0000256" key="2">
    <source>
        <dbReference type="ARBA" id="ARBA00022617"/>
    </source>
</evidence>
<name>A0A8H5M7P3_9AGAR</name>
<feature type="signal peptide" evidence="7">
    <location>
        <begin position="1"/>
        <end position="19"/>
    </location>
</feature>
<keyword evidence="4 7" id="KW-0560">Oxidoreductase</keyword>
<dbReference type="Proteomes" id="UP000518752">
    <property type="component" value="Unassembled WGS sequence"/>
</dbReference>
<dbReference type="PRINTS" id="PR00458">
    <property type="entry name" value="PEROXIDASE"/>
</dbReference>